<keyword evidence="2" id="KW-0830">Ubiquinone</keyword>
<dbReference type="RefSeq" id="WP_104371555.1">
    <property type="nucleotide sequence ID" value="NZ_BFAV01000073.1"/>
</dbReference>
<protein>
    <submittedName>
        <fullName evidence="2">Ubiquinone/menaquinone biosynthesis methyltransferase UbiE</fullName>
    </submittedName>
</protein>
<dbReference type="AlphaFoldDB" id="A0A2L2XBQ6"/>
<dbReference type="InterPro" id="IPR013216">
    <property type="entry name" value="Methyltransf_11"/>
</dbReference>
<dbReference type="GO" id="GO:0032259">
    <property type="term" value="P:methylation"/>
    <property type="evidence" value="ECO:0007669"/>
    <property type="project" value="UniProtKB-KW"/>
</dbReference>
<dbReference type="OrthoDB" id="7365827at2"/>
<evidence type="ECO:0000313" key="3">
    <source>
        <dbReference type="Proteomes" id="UP000239549"/>
    </source>
</evidence>
<dbReference type="CDD" id="cd02440">
    <property type="entry name" value="AdoMet_MTases"/>
    <property type="match status" value="1"/>
</dbReference>
<gene>
    <name evidence="2" type="ORF">DCCM_2220</name>
</gene>
<accession>A0A2L2XBQ6</accession>
<evidence type="ECO:0000259" key="1">
    <source>
        <dbReference type="Pfam" id="PF08241"/>
    </source>
</evidence>
<evidence type="ECO:0000313" key="2">
    <source>
        <dbReference type="EMBL" id="GBF33123.1"/>
    </source>
</evidence>
<sequence>MELNDRVKEGWRISARGYSGIVQAELDDGAESRWVSGILEMAPREGRLKILDVGTGPGFFAMILAKAGHDLTGIDASPDMLQCARENVAEFGVTAKFQVMDSQQTEFEDNSFDMVISRNVVWTLVRPEDAYRDWLRILKPGGRVLIFDGDMSERRRTPKVKAIEKENRAKYLELYGNPPMSFKDEEFDKARGWKVDMPLYNEPRPEWDVKTLEKLGYKNVSSEYVADRVHDVKRLLLYRTNPMYRVCGEK</sequence>
<dbReference type="PANTHER" id="PTHR43464:SF23">
    <property type="entry name" value="JUVENILE HORMONE ACID O-METHYLTRANSFERASE"/>
    <property type="match status" value="1"/>
</dbReference>
<dbReference type="Gene3D" id="3.40.50.150">
    <property type="entry name" value="Vaccinia Virus protein VP39"/>
    <property type="match status" value="1"/>
</dbReference>
<organism evidence="2 3">
    <name type="scientific">Desulfocucumis palustris</name>
    <dbReference type="NCBI Taxonomy" id="1898651"/>
    <lineage>
        <taxon>Bacteria</taxon>
        <taxon>Bacillati</taxon>
        <taxon>Bacillota</taxon>
        <taxon>Clostridia</taxon>
        <taxon>Eubacteriales</taxon>
        <taxon>Desulfocucumaceae</taxon>
        <taxon>Desulfocucumis</taxon>
    </lineage>
</organism>
<dbReference type="Pfam" id="PF08241">
    <property type="entry name" value="Methyltransf_11"/>
    <property type="match status" value="1"/>
</dbReference>
<keyword evidence="3" id="KW-1185">Reference proteome</keyword>
<dbReference type="Proteomes" id="UP000239549">
    <property type="component" value="Unassembled WGS sequence"/>
</dbReference>
<comment type="caution">
    <text evidence="2">The sequence shown here is derived from an EMBL/GenBank/DDBJ whole genome shotgun (WGS) entry which is preliminary data.</text>
</comment>
<keyword evidence="2" id="KW-0808">Transferase</keyword>
<dbReference type="PANTHER" id="PTHR43464">
    <property type="entry name" value="METHYLTRANSFERASE"/>
    <property type="match status" value="1"/>
</dbReference>
<dbReference type="InterPro" id="IPR029063">
    <property type="entry name" value="SAM-dependent_MTases_sf"/>
</dbReference>
<dbReference type="SUPFAM" id="SSF53335">
    <property type="entry name" value="S-adenosyl-L-methionine-dependent methyltransferases"/>
    <property type="match status" value="1"/>
</dbReference>
<proteinExistence type="predicted"/>
<reference evidence="3" key="1">
    <citation type="submission" date="2018-02" db="EMBL/GenBank/DDBJ databases">
        <title>Genome sequence of Desulfocucumis palustris strain NAW-5.</title>
        <authorList>
            <person name="Watanabe M."/>
            <person name="Kojima H."/>
            <person name="Fukui M."/>
        </authorList>
    </citation>
    <scope>NUCLEOTIDE SEQUENCE [LARGE SCALE GENOMIC DNA]</scope>
    <source>
        <strain evidence="3">NAW-5</strain>
    </source>
</reference>
<dbReference type="EMBL" id="BFAV01000073">
    <property type="protein sequence ID" value="GBF33123.1"/>
    <property type="molecule type" value="Genomic_DNA"/>
</dbReference>
<name>A0A2L2XBQ6_9FIRM</name>
<feature type="domain" description="Methyltransferase type 11" evidence="1">
    <location>
        <begin position="51"/>
        <end position="146"/>
    </location>
</feature>
<dbReference type="GO" id="GO:0010420">
    <property type="term" value="F:polyprenyldihydroxybenzoate methyltransferase activity"/>
    <property type="evidence" value="ECO:0007669"/>
    <property type="project" value="TreeGrafter"/>
</dbReference>
<keyword evidence="2" id="KW-0489">Methyltransferase</keyword>